<feature type="transmembrane region" description="Helical" evidence="1">
    <location>
        <begin position="68"/>
        <end position="85"/>
    </location>
</feature>
<evidence type="ECO:0000313" key="3">
    <source>
        <dbReference type="Proteomes" id="UP001212602"/>
    </source>
</evidence>
<gene>
    <name evidence="2" type="ORF">PGB34_03110</name>
</gene>
<feature type="transmembrane region" description="Helical" evidence="1">
    <location>
        <begin position="34"/>
        <end position="56"/>
    </location>
</feature>
<evidence type="ECO:0000313" key="2">
    <source>
        <dbReference type="EMBL" id="MDA7415343.1"/>
    </source>
</evidence>
<keyword evidence="1" id="KW-0812">Transmembrane</keyword>
<proteinExistence type="predicted"/>
<dbReference type="EMBL" id="JAQIPB010000001">
    <property type="protein sequence ID" value="MDA7415343.1"/>
    <property type="molecule type" value="Genomic_DNA"/>
</dbReference>
<reference evidence="2" key="1">
    <citation type="submission" date="2023-01" db="EMBL/GenBank/DDBJ databases">
        <title>Xenophilus mangrovi sp. nov., isolated from soil of Mangrove nature reserve.</title>
        <authorList>
            <person name="Xu S."/>
            <person name="Liu Z."/>
            <person name="Xu Y."/>
        </authorList>
    </citation>
    <scope>NUCLEOTIDE SEQUENCE</scope>
    <source>
        <strain evidence="2">YW8</strain>
    </source>
</reference>
<name>A0AAE3N5Q1_9BURK</name>
<accession>A0AAE3N5Q1</accession>
<comment type="caution">
    <text evidence="2">The sequence shown here is derived from an EMBL/GenBank/DDBJ whole genome shotgun (WGS) entry which is preliminary data.</text>
</comment>
<keyword evidence="3" id="KW-1185">Reference proteome</keyword>
<protein>
    <submittedName>
        <fullName evidence="2">Uncharacterized protein</fullName>
    </submittedName>
</protein>
<keyword evidence="1" id="KW-0472">Membrane</keyword>
<organism evidence="2 3">
    <name type="scientific">Xenophilus arseniciresistens</name>
    <dbReference type="NCBI Taxonomy" id="1283306"/>
    <lineage>
        <taxon>Bacteria</taxon>
        <taxon>Pseudomonadati</taxon>
        <taxon>Pseudomonadota</taxon>
        <taxon>Betaproteobacteria</taxon>
        <taxon>Burkholderiales</taxon>
        <taxon>Comamonadaceae</taxon>
        <taxon>Xenophilus</taxon>
    </lineage>
</organism>
<sequence>MGELESKSSRLQLRIETQGPAPSAVRDGAAPRTILLCLVSAVVASLVTIGFCFNRIDWDLIQQVHGTFWAALIVAPITLTGVFLTNNSHDRRATAQLAAEADKSDKQLLHDADRLAMQLDHAANEAQIARQLNMRREVYLEAAEEMVRANTFLGSMFNLDYEDPKALEGLAGYVSANAKVLMVSEPDVAYEALRLQTMVGKLALLATPAGVSASRIHAEAKLAEVRAARLGQKVQALEEEQQGVDADNASSRWMQLGQEIGRCRAAHIEALNVSADRFGSSAEARRNFVAFLRPHINEIGDQQVRVLARLRVELGFDADEEQMLAEAREVRCAIFAQVDSVLEGLGARTKVGAPDT</sequence>
<dbReference type="Proteomes" id="UP001212602">
    <property type="component" value="Unassembled WGS sequence"/>
</dbReference>
<dbReference type="AlphaFoldDB" id="A0AAE3N5Q1"/>
<dbReference type="RefSeq" id="WP_271426601.1">
    <property type="nucleotide sequence ID" value="NZ_JAQIPB010000001.1"/>
</dbReference>
<evidence type="ECO:0000256" key="1">
    <source>
        <dbReference type="SAM" id="Phobius"/>
    </source>
</evidence>
<keyword evidence="1" id="KW-1133">Transmembrane helix</keyword>